<dbReference type="AlphaFoldDB" id="A0A6N3A5G4"/>
<keyword evidence="2" id="KW-0808">Transferase</keyword>
<dbReference type="InterPro" id="IPR000719">
    <property type="entry name" value="Prot_kinase_dom"/>
</dbReference>
<dbReference type="GO" id="GO:0005524">
    <property type="term" value="F:ATP binding"/>
    <property type="evidence" value="ECO:0007669"/>
    <property type="project" value="InterPro"/>
</dbReference>
<dbReference type="InterPro" id="IPR011009">
    <property type="entry name" value="Kinase-like_dom_sf"/>
</dbReference>
<sequence length="432" mass="48237">MEGQLKNGAILTSESGNKYTVVNLLGAGGQGEVYDVECDGKHYALKWYFKGSATARQKKLLEEIIAKGAPDSSFLWPMELIVPAPENLFGYIMPLRPKNYKSIVDLMKNRVNPSFYVICRTAFNLTKGYRNLHIAGAKYQDISFGNLFFNPDNGDVLICDNDNVSYGNSKPGGVLGTPGFMAPEIVRGEARPSRDTDRYSLAVLLFYLFMVNHPLEGKQEASIKCMDMAARVKLYGTDPIFIFDPDNKTNRPVPGIHDNANIYWPLYPEQLRRLFIKSFTVGLNNPSKRVTEPEWMNLFANMMSGLMKCTCGASVFYDESLEANGVAHTCWNCQQTVKVATRIVIGKNTVVLNQNSKLLHHHIYSDFDMETVVGEVVQNPKNPALWGICNEDKLNWTYEKADGTQIPVEVGRTAGIAAGVKIHFSESVGEFK</sequence>
<evidence type="ECO:0000259" key="1">
    <source>
        <dbReference type="PROSITE" id="PS50011"/>
    </source>
</evidence>
<feature type="domain" description="Protein kinase" evidence="1">
    <location>
        <begin position="19"/>
        <end position="303"/>
    </location>
</feature>
<dbReference type="Gene3D" id="1.10.510.10">
    <property type="entry name" value="Transferase(Phosphotransferase) domain 1"/>
    <property type="match status" value="1"/>
</dbReference>
<dbReference type="PANTHER" id="PTHR24345">
    <property type="entry name" value="SERINE/THREONINE-PROTEIN KINASE PLK"/>
    <property type="match status" value="1"/>
</dbReference>
<dbReference type="Pfam" id="PF00069">
    <property type="entry name" value="Pkinase"/>
    <property type="match status" value="1"/>
</dbReference>
<accession>A0A6N3A5G4</accession>
<dbReference type="PROSITE" id="PS50011">
    <property type="entry name" value="PROTEIN_KINASE_DOM"/>
    <property type="match status" value="1"/>
</dbReference>
<gene>
    <name evidence="2" type="ORF">RILFYP67_00520</name>
</gene>
<dbReference type="SUPFAM" id="SSF56112">
    <property type="entry name" value="Protein kinase-like (PK-like)"/>
    <property type="match status" value="1"/>
</dbReference>
<dbReference type="GO" id="GO:0004672">
    <property type="term" value="F:protein kinase activity"/>
    <property type="evidence" value="ECO:0007669"/>
    <property type="project" value="InterPro"/>
</dbReference>
<keyword evidence="2" id="KW-0418">Kinase</keyword>
<dbReference type="RefSeq" id="WP_015521621.1">
    <property type="nucleotide sequence ID" value="NZ_CACRUM010000032.1"/>
</dbReference>
<dbReference type="EMBL" id="CACRUM010000032">
    <property type="protein sequence ID" value="VYT87535.1"/>
    <property type="molecule type" value="Genomic_DNA"/>
</dbReference>
<evidence type="ECO:0000313" key="2">
    <source>
        <dbReference type="EMBL" id="VYT87535.1"/>
    </source>
</evidence>
<reference evidence="2" key="1">
    <citation type="submission" date="2019-11" db="EMBL/GenBank/DDBJ databases">
        <authorList>
            <person name="Feng L."/>
        </authorList>
    </citation>
    <scope>NUCLEOTIDE SEQUENCE</scope>
    <source>
        <strain evidence="2">RintestinalisLFYP67</strain>
    </source>
</reference>
<dbReference type="SMART" id="SM00220">
    <property type="entry name" value="S_TKc"/>
    <property type="match status" value="1"/>
</dbReference>
<protein>
    <submittedName>
        <fullName evidence="2">Serine/threonine-protein kinase</fullName>
    </submittedName>
</protein>
<name>A0A6N3A5G4_9FIRM</name>
<proteinExistence type="predicted"/>
<organism evidence="2">
    <name type="scientific">Roseburia intestinalis</name>
    <dbReference type="NCBI Taxonomy" id="166486"/>
    <lineage>
        <taxon>Bacteria</taxon>
        <taxon>Bacillati</taxon>
        <taxon>Bacillota</taxon>
        <taxon>Clostridia</taxon>
        <taxon>Lachnospirales</taxon>
        <taxon>Lachnospiraceae</taxon>
        <taxon>Roseburia</taxon>
    </lineage>
</organism>